<dbReference type="SUPFAM" id="SSF48452">
    <property type="entry name" value="TPR-like"/>
    <property type="match status" value="3"/>
</dbReference>
<dbReference type="Pfam" id="PF13432">
    <property type="entry name" value="TPR_16"/>
    <property type="match status" value="1"/>
</dbReference>
<dbReference type="Pfam" id="PF12796">
    <property type="entry name" value="Ank_2"/>
    <property type="match status" value="4"/>
</dbReference>
<dbReference type="Pfam" id="PF00023">
    <property type="entry name" value="Ank"/>
    <property type="match status" value="3"/>
</dbReference>
<dbReference type="PROSITE" id="PS50297">
    <property type="entry name" value="ANK_REP_REGION"/>
    <property type="match status" value="8"/>
</dbReference>
<feature type="repeat" description="ANK" evidence="1">
    <location>
        <begin position="308"/>
        <end position="340"/>
    </location>
</feature>
<organism evidence="3">
    <name type="scientific">Oryza nivara</name>
    <name type="common">Indian wild rice</name>
    <name type="synonym">Oryza sativa f. spontanea</name>
    <dbReference type="NCBI Taxonomy" id="4536"/>
    <lineage>
        <taxon>Eukaryota</taxon>
        <taxon>Viridiplantae</taxon>
        <taxon>Streptophyta</taxon>
        <taxon>Embryophyta</taxon>
        <taxon>Tracheophyta</taxon>
        <taxon>Spermatophyta</taxon>
        <taxon>Magnoliopsida</taxon>
        <taxon>Liliopsida</taxon>
        <taxon>Poales</taxon>
        <taxon>Poaceae</taxon>
        <taxon>BOP clade</taxon>
        <taxon>Oryzoideae</taxon>
        <taxon>Oryzeae</taxon>
        <taxon>Oryzinae</taxon>
        <taxon>Oryza</taxon>
    </lineage>
</organism>
<dbReference type="Gene3D" id="1.25.40.20">
    <property type="entry name" value="Ankyrin repeat-containing domain"/>
    <property type="match status" value="3"/>
</dbReference>
<evidence type="ECO:0000313" key="3">
    <source>
        <dbReference type="EnsemblPlants" id="ONIVA02G18500.1"/>
    </source>
</evidence>
<dbReference type="Gramene" id="ONIVA02G18500.1">
    <property type="protein sequence ID" value="ONIVA02G18500.1"/>
    <property type="gene ID" value="ONIVA02G18500"/>
</dbReference>
<sequence length="896" mass="96865">MLDMGKFQGREAVKNKDYRGAMHIYTKAIALNTRDASLFSNRSLCWLKLGEGEKALIDAEACRMMQPNWPEACYRQGAALIVIPGFAFPPPKTPTAMAPPHACSPGATQRLLLHAAADGDLRLFKRIASRLDGGEGRLKEAVEAVKDRGAGALHQAARNGRTAMCVYLVEELQVDINAANESGATPLIYAVLGGIVYTVSYLLDHGANPDKPNEQGRAPLHLAVEQGNCEILKVLLVKGADVDSSSDCGTPLHIAAVKSHDGCMKILLDHHADVFSTFYTPLIAALMVRSLKCVKLLIKAGADIKGVGTFTPLIAAATEGLTDFYKCLLEAGADPNVPDENRRKDVEILLPVTSRIPSVYDWSVDGIITYVNKNVQATNLEPEDGTCTRIGAFAWLKMGEGMKALTDAHLCRMLCPDWPKACYREGAAHMTDKACDAFLDGLKLDPANMEIENGLRPSPAAAAAPSPAPASPPVKALLEEVLLHAAFEGNLRIFRKNVRALDEGDGRLADKVGAVRDSDGLGALHLAAAREKLPVCHYLVEELRVDVDAVDNKGETALTFAINCGNEDMVRYLLDHGADTEKINNDGLTALHFAAGEGKCKIVEILLSKGAYIDSLTTGGTALHCAAYNGRDAVVKILLDHHADHKKVSWGAYTPLFVAVESGSLKCLKLLIEAGADVKGIGKEIPLITAASKGLTDIIKCLLEAGADPNLGHMPIEVAARCGERKAIEILFPVTSRIQSVSDWTVDGIINHVKSLPEVKEEDFCEATLDMGKFQGREAVKNKDYLGAMNIYTAAIALNPRDASLFSNRSLCWLHLGEGKKALMDAEACRMMRPDWPKACYRKGTALMLLKDYKKACNSFLDGLKLEPENIEMKNALSEALQALKMSDSVDMEPLD</sequence>
<feature type="repeat" description="ANK" evidence="1">
    <location>
        <begin position="247"/>
        <end position="274"/>
    </location>
</feature>
<dbReference type="eggNOG" id="KOG0504">
    <property type="taxonomic scope" value="Eukaryota"/>
</dbReference>
<feature type="repeat" description="ANK" evidence="1">
    <location>
        <begin position="215"/>
        <end position="247"/>
    </location>
</feature>
<proteinExistence type="predicted"/>
<dbReference type="PROSITE" id="PS50005">
    <property type="entry name" value="TPR"/>
    <property type="match status" value="1"/>
</dbReference>
<reference evidence="3" key="1">
    <citation type="submission" date="2015-04" db="UniProtKB">
        <authorList>
            <consortium name="EnsemblPlants"/>
        </authorList>
    </citation>
    <scope>IDENTIFICATION</scope>
    <source>
        <strain evidence="3">SL10</strain>
    </source>
</reference>
<evidence type="ECO:0000313" key="4">
    <source>
        <dbReference type="Proteomes" id="UP000006591"/>
    </source>
</evidence>
<dbReference type="SMART" id="SM00248">
    <property type="entry name" value="ANK"/>
    <property type="match status" value="12"/>
</dbReference>
<feature type="repeat" description="ANK" evidence="1">
    <location>
        <begin position="618"/>
        <end position="644"/>
    </location>
</feature>
<feature type="repeat" description="ANK" evidence="1">
    <location>
        <begin position="586"/>
        <end position="618"/>
    </location>
</feature>
<feature type="repeat" description="ANK" evidence="1">
    <location>
        <begin position="651"/>
        <end position="683"/>
    </location>
</feature>
<dbReference type="InterPro" id="IPR002110">
    <property type="entry name" value="Ankyrin_rpt"/>
</dbReference>
<feature type="repeat" description="ANK" evidence="1">
    <location>
        <begin position="553"/>
        <end position="585"/>
    </location>
</feature>
<reference evidence="3" key="2">
    <citation type="submission" date="2018-04" db="EMBL/GenBank/DDBJ databases">
        <title>OnivRS2 (Oryza nivara Reference Sequence Version 2).</title>
        <authorList>
            <person name="Zhang J."/>
            <person name="Kudrna D."/>
            <person name="Lee S."/>
            <person name="Talag J."/>
            <person name="Rajasekar S."/>
            <person name="Welchert J."/>
            <person name="Hsing Y.-I."/>
            <person name="Wing R.A."/>
        </authorList>
    </citation>
    <scope>NUCLEOTIDE SEQUENCE [LARGE SCALE GENOMIC DNA]</scope>
    <source>
        <strain evidence="3">SL10</strain>
    </source>
</reference>
<feature type="repeat" description="ANK" evidence="1">
    <location>
        <begin position="182"/>
        <end position="214"/>
    </location>
</feature>
<feature type="repeat" description="TPR" evidence="2">
    <location>
        <begin position="837"/>
        <end position="870"/>
    </location>
</feature>
<dbReference type="HOGENOM" id="CLU_353897_0_0_1"/>
<dbReference type="PRINTS" id="PR01415">
    <property type="entry name" value="ANKYRIN"/>
</dbReference>
<dbReference type="InterPro" id="IPR036770">
    <property type="entry name" value="Ankyrin_rpt-contain_sf"/>
</dbReference>
<dbReference type="STRING" id="4536.A0A0E0G6S2"/>
<dbReference type="InterPro" id="IPR051616">
    <property type="entry name" value="Cul2-RING_E3_ligase_SR"/>
</dbReference>
<dbReference type="eggNOG" id="KOG0548">
    <property type="taxonomic scope" value="Eukaryota"/>
</dbReference>
<feature type="repeat" description="ANK" evidence="1">
    <location>
        <begin position="682"/>
        <end position="714"/>
    </location>
</feature>
<name>A0A0E0G6S2_ORYNI</name>
<evidence type="ECO:0000256" key="2">
    <source>
        <dbReference type="PROSITE-ProRule" id="PRU00339"/>
    </source>
</evidence>
<dbReference type="Gene3D" id="1.25.40.10">
    <property type="entry name" value="Tetratricopeptide repeat domain"/>
    <property type="match status" value="3"/>
</dbReference>
<protein>
    <submittedName>
        <fullName evidence="3">Uncharacterized protein</fullName>
    </submittedName>
</protein>
<dbReference type="OMA" id="QNEGCTP"/>
<evidence type="ECO:0000256" key="1">
    <source>
        <dbReference type="PROSITE-ProRule" id="PRU00023"/>
    </source>
</evidence>
<dbReference type="PANTHER" id="PTHR46224">
    <property type="entry name" value="ANKYRIN REPEAT FAMILY PROTEIN"/>
    <property type="match status" value="1"/>
</dbReference>
<keyword evidence="1" id="KW-0040">ANK repeat</keyword>
<dbReference type="AlphaFoldDB" id="A0A0E0G6S2"/>
<dbReference type="PROSITE" id="PS50088">
    <property type="entry name" value="ANK_REPEAT"/>
    <property type="match status" value="9"/>
</dbReference>
<dbReference type="InterPro" id="IPR019734">
    <property type="entry name" value="TPR_rpt"/>
</dbReference>
<dbReference type="InterPro" id="IPR011990">
    <property type="entry name" value="TPR-like_helical_dom_sf"/>
</dbReference>
<keyword evidence="2" id="KW-0802">TPR repeat</keyword>
<keyword evidence="4" id="KW-1185">Reference proteome</keyword>
<accession>A0A0E0G6S2</accession>
<dbReference type="Pfam" id="PF13181">
    <property type="entry name" value="TPR_8"/>
    <property type="match status" value="1"/>
</dbReference>
<dbReference type="Proteomes" id="UP000006591">
    <property type="component" value="Chromosome 2"/>
</dbReference>
<dbReference type="EnsemblPlants" id="ONIVA02G18500.1">
    <property type="protein sequence ID" value="ONIVA02G18500.1"/>
    <property type="gene ID" value="ONIVA02G18500"/>
</dbReference>
<dbReference type="SUPFAM" id="SSF48403">
    <property type="entry name" value="Ankyrin repeat"/>
    <property type="match status" value="2"/>
</dbReference>
<dbReference type="PANTHER" id="PTHR46224:SF20">
    <property type="entry name" value="OS02G0491900 PROTEIN"/>
    <property type="match status" value="1"/>
</dbReference>
<dbReference type="SMART" id="SM00028">
    <property type="entry name" value="TPR"/>
    <property type="match status" value="6"/>
</dbReference>